<keyword evidence="1" id="KW-0732">Signal</keyword>
<name>A0A3D9S7A3_9BACL</name>
<organism evidence="2 3">
    <name type="scientific">Paenibacillus taihuensis</name>
    <dbReference type="NCBI Taxonomy" id="1156355"/>
    <lineage>
        <taxon>Bacteria</taxon>
        <taxon>Bacillati</taxon>
        <taxon>Bacillota</taxon>
        <taxon>Bacilli</taxon>
        <taxon>Bacillales</taxon>
        <taxon>Paenibacillaceae</taxon>
        <taxon>Paenibacillus</taxon>
    </lineage>
</organism>
<dbReference type="Proteomes" id="UP000256304">
    <property type="component" value="Unassembled WGS sequence"/>
</dbReference>
<dbReference type="OrthoDB" id="2553521at2"/>
<keyword evidence="3" id="KW-1185">Reference proteome</keyword>
<proteinExistence type="predicted"/>
<dbReference type="RefSeq" id="WP_147306797.1">
    <property type="nucleotide sequence ID" value="NZ_QTTN01000010.1"/>
</dbReference>
<evidence type="ECO:0000313" key="2">
    <source>
        <dbReference type="EMBL" id="REE86488.1"/>
    </source>
</evidence>
<feature type="signal peptide" evidence="1">
    <location>
        <begin position="1"/>
        <end position="30"/>
    </location>
</feature>
<protein>
    <submittedName>
        <fullName evidence="2">Uncharacterized protein</fullName>
    </submittedName>
</protein>
<feature type="chain" id="PRO_5017724521" evidence="1">
    <location>
        <begin position="31"/>
        <end position="375"/>
    </location>
</feature>
<dbReference type="EMBL" id="QTTN01000010">
    <property type="protein sequence ID" value="REE86488.1"/>
    <property type="molecule type" value="Genomic_DNA"/>
</dbReference>
<comment type="caution">
    <text evidence="2">The sequence shown here is derived from an EMBL/GenBank/DDBJ whole genome shotgun (WGS) entry which is preliminary data.</text>
</comment>
<evidence type="ECO:0000256" key="1">
    <source>
        <dbReference type="SAM" id="SignalP"/>
    </source>
</evidence>
<dbReference type="AlphaFoldDB" id="A0A3D9S7A3"/>
<reference evidence="2 3" key="1">
    <citation type="submission" date="2018-08" db="EMBL/GenBank/DDBJ databases">
        <title>Genomic Encyclopedia of Type Strains, Phase III (KMG-III): the genomes of soil and plant-associated and newly described type strains.</title>
        <authorList>
            <person name="Whitman W."/>
        </authorList>
    </citation>
    <scope>NUCLEOTIDE SEQUENCE [LARGE SCALE GENOMIC DNA]</scope>
    <source>
        <strain evidence="2 3">CGMCC 1.10966</strain>
    </source>
</reference>
<accession>A0A3D9S7A3</accession>
<evidence type="ECO:0000313" key="3">
    <source>
        <dbReference type="Proteomes" id="UP000256304"/>
    </source>
</evidence>
<sequence>MNKIIRYFTTSILAFTLLWTAGSTIEDAYAAPLKQPIGGRLNYSQLTAYIPRNGTVVSLQFGMNKSEIDVQLGKPQVIKTLSGDYYRYGEDVTIGYAGGKAAMIDPGMEGTIRRKVKSGQSWAQSAALLGAPSLAEGSDPVYVYQANSYQFKQLRTAKELKAAEAEGRSDIYKVVVSLNAFGEISSEVMYRTSYKRAVNRKIQLASSTDGLPLTPEPFVLDDLSVTDELGRTVRLGMEMADVDKLLGSYDSYTISLPVHEYDSMTVYYRGTKAAGISLKEEPAHLFRTLRGITIQSSAAVLERLYGKPTAAEQSYWTYYFTKKASGLELLSELPATPDSGLASYDYGLSVILSGGPTPIITYLLIGDKMFLREMR</sequence>
<gene>
    <name evidence="2" type="ORF">A8990_11097</name>
</gene>